<organism evidence="2 3">
    <name type="scientific">Blastopirellula marina DSM 3645</name>
    <dbReference type="NCBI Taxonomy" id="314230"/>
    <lineage>
        <taxon>Bacteria</taxon>
        <taxon>Pseudomonadati</taxon>
        <taxon>Planctomycetota</taxon>
        <taxon>Planctomycetia</taxon>
        <taxon>Pirellulales</taxon>
        <taxon>Pirellulaceae</taxon>
        <taxon>Blastopirellula</taxon>
    </lineage>
</organism>
<evidence type="ECO:0000256" key="1">
    <source>
        <dbReference type="SAM" id="Phobius"/>
    </source>
</evidence>
<dbReference type="HOGENOM" id="CLU_1569242_0_0_0"/>
<evidence type="ECO:0000313" key="3">
    <source>
        <dbReference type="Proteomes" id="UP000004358"/>
    </source>
</evidence>
<dbReference type="eggNOG" id="ENOG5033605">
    <property type="taxonomic scope" value="Bacteria"/>
</dbReference>
<dbReference type="RefSeq" id="WP_002653950.1">
    <property type="nucleotide sequence ID" value="NZ_CH672377.1"/>
</dbReference>
<name>A4A0J9_9BACT</name>
<keyword evidence="1" id="KW-0812">Transmembrane</keyword>
<dbReference type="AlphaFoldDB" id="A4A0J9"/>
<accession>A4A0J9</accession>
<proteinExistence type="predicted"/>
<dbReference type="OrthoDB" id="5292742at2"/>
<reference evidence="2 3" key="1">
    <citation type="submission" date="2006-02" db="EMBL/GenBank/DDBJ databases">
        <authorList>
            <person name="Amann R."/>
            <person name="Ferriera S."/>
            <person name="Johnson J."/>
            <person name="Kravitz S."/>
            <person name="Halpern A."/>
            <person name="Remington K."/>
            <person name="Beeson K."/>
            <person name="Tran B."/>
            <person name="Rogers Y.-H."/>
            <person name="Friedman R."/>
            <person name="Venter J.C."/>
        </authorList>
    </citation>
    <scope>NUCLEOTIDE SEQUENCE [LARGE SCALE GENOMIC DNA]</scope>
    <source>
        <strain evidence="2 3">DSM 3645</strain>
    </source>
</reference>
<dbReference type="Proteomes" id="UP000004358">
    <property type="component" value="Unassembled WGS sequence"/>
</dbReference>
<gene>
    <name evidence="2" type="ORF">DSM3645_01771</name>
</gene>
<keyword evidence="1" id="KW-0472">Membrane</keyword>
<sequence>MKIDYICPKCEAPGRVAVDENCEQLTCPHCQAETRVPKDAIQDERLSRCMVCPSRELYVRKDFPQWLGVLIVAVGIGLSCVTWYYHQVILTFVILFGSALLDMLLLLVVGNQLKCYRCGAEYRNVPGIDSHHPFDLETHERHRQQAARLGKQPPSA</sequence>
<dbReference type="EMBL" id="AANZ01000029">
    <property type="protein sequence ID" value="EAQ77655.1"/>
    <property type="molecule type" value="Genomic_DNA"/>
</dbReference>
<comment type="caution">
    <text evidence="2">The sequence shown here is derived from an EMBL/GenBank/DDBJ whole genome shotgun (WGS) entry which is preliminary data.</text>
</comment>
<keyword evidence="1" id="KW-1133">Transmembrane helix</keyword>
<feature type="transmembrane region" description="Helical" evidence="1">
    <location>
        <begin position="91"/>
        <end position="109"/>
    </location>
</feature>
<protein>
    <submittedName>
        <fullName evidence="2">Uncharacterized protein</fullName>
    </submittedName>
</protein>
<evidence type="ECO:0000313" key="2">
    <source>
        <dbReference type="EMBL" id="EAQ77655.1"/>
    </source>
</evidence>
<dbReference type="STRING" id="314230.DSM3645_01771"/>
<feature type="transmembrane region" description="Helical" evidence="1">
    <location>
        <begin position="66"/>
        <end position="85"/>
    </location>
</feature>